<reference evidence="1" key="1">
    <citation type="submission" date="2021-06" db="EMBL/GenBank/DDBJ databases">
        <authorList>
            <person name="Kallberg Y."/>
            <person name="Tangrot J."/>
            <person name="Rosling A."/>
        </authorList>
    </citation>
    <scope>NUCLEOTIDE SEQUENCE</scope>
    <source>
        <strain evidence="1">AZ414A</strain>
    </source>
</reference>
<comment type="caution">
    <text evidence="1">The sequence shown here is derived from an EMBL/GenBank/DDBJ whole genome shotgun (WGS) entry which is preliminary data.</text>
</comment>
<evidence type="ECO:0000313" key="1">
    <source>
        <dbReference type="EMBL" id="CAG8439045.1"/>
    </source>
</evidence>
<dbReference type="Proteomes" id="UP000789706">
    <property type="component" value="Unassembled WGS sequence"/>
</dbReference>
<accession>A0A9N8YME6</accession>
<evidence type="ECO:0000313" key="2">
    <source>
        <dbReference type="Proteomes" id="UP000789706"/>
    </source>
</evidence>
<proteinExistence type="predicted"/>
<name>A0A9N8YME6_9GLOM</name>
<protein>
    <submittedName>
        <fullName evidence="1">4372_t:CDS:1</fullName>
    </submittedName>
</protein>
<dbReference type="EMBL" id="CAJVPK010000055">
    <property type="protein sequence ID" value="CAG8439045.1"/>
    <property type="molecule type" value="Genomic_DNA"/>
</dbReference>
<sequence length="83" mass="9793">MAENNNLDSFIRYSDKYLRNFDKKLKTLAEDNNNIEEVKFRDSVSTTLQEFRKEIEAIRDSKTKSIDRQQSWAHSSSFVKSAK</sequence>
<organism evidence="1 2">
    <name type="scientific">Diversispora eburnea</name>
    <dbReference type="NCBI Taxonomy" id="1213867"/>
    <lineage>
        <taxon>Eukaryota</taxon>
        <taxon>Fungi</taxon>
        <taxon>Fungi incertae sedis</taxon>
        <taxon>Mucoromycota</taxon>
        <taxon>Glomeromycotina</taxon>
        <taxon>Glomeromycetes</taxon>
        <taxon>Diversisporales</taxon>
        <taxon>Diversisporaceae</taxon>
        <taxon>Diversispora</taxon>
    </lineage>
</organism>
<dbReference type="AlphaFoldDB" id="A0A9N8YME6"/>
<gene>
    <name evidence="1" type="ORF">DEBURN_LOCUS1284</name>
</gene>
<keyword evidence="2" id="KW-1185">Reference proteome</keyword>